<organism evidence="1 2">
    <name type="scientific">Bauhinia variegata</name>
    <name type="common">Purple orchid tree</name>
    <name type="synonym">Phanera variegata</name>
    <dbReference type="NCBI Taxonomy" id="167791"/>
    <lineage>
        <taxon>Eukaryota</taxon>
        <taxon>Viridiplantae</taxon>
        <taxon>Streptophyta</taxon>
        <taxon>Embryophyta</taxon>
        <taxon>Tracheophyta</taxon>
        <taxon>Spermatophyta</taxon>
        <taxon>Magnoliopsida</taxon>
        <taxon>eudicotyledons</taxon>
        <taxon>Gunneridae</taxon>
        <taxon>Pentapetalae</taxon>
        <taxon>rosids</taxon>
        <taxon>fabids</taxon>
        <taxon>Fabales</taxon>
        <taxon>Fabaceae</taxon>
        <taxon>Cercidoideae</taxon>
        <taxon>Cercideae</taxon>
        <taxon>Bauhiniinae</taxon>
        <taxon>Bauhinia</taxon>
    </lineage>
</organism>
<protein>
    <submittedName>
        <fullName evidence="1">Uncharacterized protein</fullName>
    </submittedName>
</protein>
<evidence type="ECO:0000313" key="1">
    <source>
        <dbReference type="EMBL" id="KAI4323363.1"/>
    </source>
</evidence>
<sequence length="511" mass="58438">MDTRNTMILYLTSYVSIIVLLLPVPIPRNYDPTSASLKRRSFPPDFVFGTASSSYQYEGAANEGGRGPCIWDTFTHKYPNKIADHSNGSIAADFYHRYKEDVQMMKELGFNAYKISISWSRILPGGNLTSGVNKEGIQYYNNLINELLSNGVQPFVTLAHYDYPPQSLEDAYGGFLSPQIVKDFAEYADVCFREFGDRVKHWITINGPYIYSYLGYANGQYALGRCSNWLPFNCTGGDSATEPYIVTHHQILSHAAAVKLYRQKYQSSQKGQIGIVQTSLWVVPFSQSTEDADAASRVLAFSLGWFMEPLVSGSYPDEMVKYVGERLPRFSEEEANMVKYSFDFIGLNYYSTAYAVDVECQSENKTYLTDSCAKIQFERNGISIGRFRLDIPPSQGIEELLLYMKNKYNNPVIYITENGYDDFDHGKKSMLDKERIDCHIKHLSHLHSALLNGVNVKGYFAWSLLDNFEWILGYTVRLGIVYIDREDDLKRSLKESAKWFKRFLRQEIESQ</sequence>
<name>A0ACB9MH96_BAUVA</name>
<dbReference type="Proteomes" id="UP000828941">
    <property type="component" value="Chromosome 9"/>
</dbReference>
<gene>
    <name evidence="1" type="ORF">L6164_022976</name>
</gene>
<keyword evidence="2" id="KW-1185">Reference proteome</keyword>
<proteinExistence type="predicted"/>
<reference evidence="1 2" key="1">
    <citation type="journal article" date="2022" name="DNA Res.">
        <title>Chromosomal-level genome assembly of the orchid tree Bauhinia variegata (Leguminosae; Cercidoideae) supports the allotetraploid origin hypothesis of Bauhinia.</title>
        <authorList>
            <person name="Zhong Y."/>
            <person name="Chen Y."/>
            <person name="Zheng D."/>
            <person name="Pang J."/>
            <person name="Liu Y."/>
            <person name="Luo S."/>
            <person name="Meng S."/>
            <person name="Qian L."/>
            <person name="Wei D."/>
            <person name="Dai S."/>
            <person name="Zhou R."/>
        </authorList>
    </citation>
    <scope>NUCLEOTIDE SEQUENCE [LARGE SCALE GENOMIC DNA]</scope>
    <source>
        <strain evidence="1">BV-YZ2020</strain>
    </source>
</reference>
<evidence type="ECO:0000313" key="2">
    <source>
        <dbReference type="Proteomes" id="UP000828941"/>
    </source>
</evidence>
<dbReference type="EMBL" id="CM039434">
    <property type="protein sequence ID" value="KAI4323363.1"/>
    <property type="molecule type" value="Genomic_DNA"/>
</dbReference>
<comment type="caution">
    <text evidence="1">The sequence shown here is derived from an EMBL/GenBank/DDBJ whole genome shotgun (WGS) entry which is preliminary data.</text>
</comment>
<accession>A0ACB9MH96</accession>